<sequence length="171" mass="19230">MTQPTHTRRVGGGKFQEIAQHQGAGAELEGKWLVLYRDLEKGIDSITNLHEWECNWREIKPDDCSVCMGTGHDHIKGNKDRPCGHCYGLGRVRKDGSTPADMWELSEVAKRIIIALENDVNEMAEALALPGVRELIEQQRQQVAIDSMARQEQEWRDSRGHGPGGQRMTGD</sequence>
<dbReference type="Gene3D" id="6.20.20.10">
    <property type="match status" value="1"/>
</dbReference>
<feature type="compositionally biased region" description="Gly residues" evidence="1">
    <location>
        <begin position="161"/>
        <end position="171"/>
    </location>
</feature>
<accession>A0ABX2BC43</accession>
<dbReference type="RefSeq" id="WP_125747694.1">
    <property type="nucleotide sequence ID" value="NZ_CP034367.1"/>
</dbReference>
<evidence type="ECO:0000313" key="2">
    <source>
        <dbReference type="EMBL" id="NPT30876.1"/>
    </source>
</evidence>
<keyword evidence="3" id="KW-1185">Reference proteome</keyword>
<reference evidence="2 3" key="1">
    <citation type="submission" date="2018-04" db="EMBL/GenBank/DDBJ databases">
        <authorList>
            <person name="Li G."/>
            <person name="Du W."/>
            <person name="Bai Y."/>
        </authorList>
    </citation>
    <scope>NUCLEOTIDE SEQUENCE [LARGE SCALE GENOMIC DNA]</scope>
    <source>
        <strain evidence="2 3">YYYZ-3</strain>
    </source>
</reference>
<feature type="region of interest" description="Disordered" evidence="1">
    <location>
        <begin position="144"/>
        <end position="171"/>
    </location>
</feature>
<feature type="compositionally biased region" description="Basic and acidic residues" evidence="1">
    <location>
        <begin position="149"/>
        <end position="160"/>
    </location>
</feature>
<comment type="caution">
    <text evidence="2">The sequence shown here is derived from an EMBL/GenBank/DDBJ whole genome shotgun (WGS) entry which is preliminary data.</text>
</comment>
<proteinExistence type="predicted"/>
<evidence type="ECO:0000313" key="3">
    <source>
        <dbReference type="Proteomes" id="UP001318401"/>
    </source>
</evidence>
<evidence type="ECO:0000256" key="1">
    <source>
        <dbReference type="SAM" id="MobiDB-lite"/>
    </source>
</evidence>
<gene>
    <name evidence="2" type="ORF">DDR56_09910</name>
</gene>
<dbReference type="Proteomes" id="UP001318401">
    <property type="component" value="Unassembled WGS sequence"/>
</dbReference>
<dbReference type="EMBL" id="QDKN01000003">
    <property type="protein sequence ID" value="NPT30876.1"/>
    <property type="molecule type" value="Genomic_DNA"/>
</dbReference>
<name>A0ABX2BC43_9GAMM</name>
<organism evidence="2 3">
    <name type="scientific">Vreelandella venusta</name>
    <dbReference type="NCBI Taxonomy" id="44935"/>
    <lineage>
        <taxon>Bacteria</taxon>
        <taxon>Pseudomonadati</taxon>
        <taxon>Pseudomonadota</taxon>
        <taxon>Gammaproteobacteria</taxon>
        <taxon>Oceanospirillales</taxon>
        <taxon>Halomonadaceae</taxon>
        <taxon>Vreelandella</taxon>
    </lineage>
</organism>
<protein>
    <submittedName>
        <fullName evidence="2">Uncharacterized protein</fullName>
    </submittedName>
</protein>